<name>A0A0F8Z8M4_9ZZZZ</name>
<accession>A0A0F8Z8M4</accession>
<sequence>MKNRSVIYAQHQYAASSEPMYVVSIEFAPADFEVFASHAGIPDIPAGVIESTIEDFSSVSQSFNPETGASRIGSLSVMLGDIAGAVTDVFQARLVAGTGVRYKQL</sequence>
<dbReference type="AlphaFoldDB" id="A0A0F8Z8M4"/>
<comment type="caution">
    <text evidence="1">The sequence shown here is derived from an EMBL/GenBank/DDBJ whole genome shotgun (WGS) entry which is preliminary data.</text>
</comment>
<proteinExistence type="predicted"/>
<gene>
    <name evidence="1" type="ORF">LCGC14_2726620</name>
</gene>
<protein>
    <submittedName>
        <fullName evidence="1">Uncharacterized protein</fullName>
    </submittedName>
</protein>
<organism evidence="1">
    <name type="scientific">marine sediment metagenome</name>
    <dbReference type="NCBI Taxonomy" id="412755"/>
    <lineage>
        <taxon>unclassified sequences</taxon>
        <taxon>metagenomes</taxon>
        <taxon>ecological metagenomes</taxon>
    </lineage>
</organism>
<dbReference type="EMBL" id="LAZR01049252">
    <property type="protein sequence ID" value="KKK90083.1"/>
    <property type="molecule type" value="Genomic_DNA"/>
</dbReference>
<evidence type="ECO:0000313" key="1">
    <source>
        <dbReference type="EMBL" id="KKK90083.1"/>
    </source>
</evidence>
<reference evidence="1" key="1">
    <citation type="journal article" date="2015" name="Nature">
        <title>Complex archaea that bridge the gap between prokaryotes and eukaryotes.</title>
        <authorList>
            <person name="Spang A."/>
            <person name="Saw J.H."/>
            <person name="Jorgensen S.L."/>
            <person name="Zaremba-Niedzwiedzka K."/>
            <person name="Martijn J."/>
            <person name="Lind A.E."/>
            <person name="van Eijk R."/>
            <person name="Schleper C."/>
            <person name="Guy L."/>
            <person name="Ettema T.J."/>
        </authorList>
    </citation>
    <scope>NUCLEOTIDE SEQUENCE</scope>
</reference>
<feature type="non-terminal residue" evidence="1">
    <location>
        <position position="105"/>
    </location>
</feature>